<dbReference type="AlphaFoldDB" id="A0A4P2VE81"/>
<dbReference type="PANTHER" id="PTHR11835">
    <property type="entry name" value="DECARBOXYLATING DEHYDROGENASES-ISOCITRATE, ISOPROPYLMALATE, TARTRATE"/>
    <property type="match status" value="1"/>
</dbReference>
<organism evidence="3 4">
    <name type="scientific">Conexivisphaera calida</name>
    <dbReference type="NCBI Taxonomy" id="1874277"/>
    <lineage>
        <taxon>Archaea</taxon>
        <taxon>Nitrososphaerota</taxon>
        <taxon>Conexivisphaeria</taxon>
        <taxon>Conexivisphaerales</taxon>
        <taxon>Conexivisphaeraceae</taxon>
        <taxon>Conexivisphaera</taxon>
    </lineage>
</organism>
<accession>A0A4P2VE81</accession>
<evidence type="ECO:0000313" key="4">
    <source>
        <dbReference type="Proteomes" id="UP000509448"/>
    </source>
</evidence>
<feature type="domain" description="Isopropylmalate dehydrogenase-like" evidence="2">
    <location>
        <begin position="2"/>
        <end position="330"/>
    </location>
</feature>
<dbReference type="GO" id="GO:0006099">
    <property type="term" value="P:tricarboxylic acid cycle"/>
    <property type="evidence" value="ECO:0007669"/>
    <property type="project" value="TreeGrafter"/>
</dbReference>
<dbReference type="EMBL" id="AP018732">
    <property type="protein sequence ID" value="BBE42909.1"/>
    <property type="molecule type" value="Genomic_DNA"/>
</dbReference>
<keyword evidence="4" id="KW-1185">Reference proteome</keyword>
<protein>
    <submittedName>
        <fullName evidence="3">Isocitrate dehydrogenase [NAD]</fullName>
        <ecNumber evidence="3">1.1.1.41</ecNumber>
    </submittedName>
</protein>
<dbReference type="EC" id="1.1.1.41" evidence="3"/>
<dbReference type="SMART" id="SM01329">
    <property type="entry name" value="Iso_dh"/>
    <property type="match status" value="1"/>
</dbReference>
<evidence type="ECO:0000259" key="2">
    <source>
        <dbReference type="SMART" id="SM01329"/>
    </source>
</evidence>
<evidence type="ECO:0000256" key="1">
    <source>
        <dbReference type="ARBA" id="ARBA00007769"/>
    </source>
</evidence>
<gene>
    <name evidence="3" type="ORF">NAS2_1529</name>
</gene>
<sequence length="356" mass="38206">MLLRGDGIGPEISTAAVHVLRELGVTDRVEIVEAEAGSEWWRSHGGNSYVPQDTWRLLEESDACIKAPFATLYTPGAPRSAVVAIRQRFNLYANVRPIKTFRGMKSPLGPIRHIYVRENTEDLYAGIEYSISPEVSISIRKTTYSASNRLMRHAFDVAAGLSWSHVFVVHKATVIRETDGMFLRAAHDAAADYPGIELQEMLVDNVAQQLVLNPGQFDDSVIAGPNLYLDILSEESAALMGGIGVVYSANMGDSYAMFEPAHGSAPGLKGKGVADPIAMILAAAATANYLGERRAALAIVEGVERTVEEGRTLTPDMGGSSSTMEVARAVAAHAAAALSSDLLPANPLIFPWSPSV</sequence>
<evidence type="ECO:0000313" key="3">
    <source>
        <dbReference type="EMBL" id="BBE42909.1"/>
    </source>
</evidence>
<dbReference type="PANTHER" id="PTHR11835:SF77">
    <property type="entry name" value="ISOCITRATE_ISOPROPYLMALATE DEHYDROGENASE FAMILY PROTEIN"/>
    <property type="match status" value="1"/>
</dbReference>
<dbReference type="InterPro" id="IPR024084">
    <property type="entry name" value="IsoPropMal-DH-like_dom"/>
</dbReference>
<keyword evidence="3" id="KW-0560">Oxidoreductase</keyword>
<dbReference type="Pfam" id="PF00180">
    <property type="entry name" value="Iso_dh"/>
    <property type="match status" value="1"/>
</dbReference>
<proteinExistence type="inferred from homology"/>
<dbReference type="Gene3D" id="3.40.718.10">
    <property type="entry name" value="Isopropylmalate Dehydrogenase"/>
    <property type="match status" value="1"/>
</dbReference>
<comment type="similarity">
    <text evidence="1">Belongs to the isocitrate and isopropylmalate dehydrogenases family.</text>
</comment>
<dbReference type="Proteomes" id="UP000509448">
    <property type="component" value="Chromosome"/>
</dbReference>
<reference evidence="3 4" key="1">
    <citation type="journal article" date="2019" name="ISME J.">
        <title>Isolation and characterization of a thermophilic sulfur- and iron-reducing thaumarchaeote from a terrestrial acidic hot spring.</title>
        <authorList>
            <person name="Kato S."/>
            <person name="Itoh T."/>
            <person name="Yuki M."/>
            <person name="Nagamori M."/>
            <person name="Ohnishi M."/>
            <person name="Uematsu K."/>
            <person name="Suzuki K."/>
            <person name="Takashina T."/>
            <person name="Ohkuma M."/>
        </authorList>
    </citation>
    <scope>NUCLEOTIDE SEQUENCE [LARGE SCALE GENOMIC DNA]</scope>
    <source>
        <strain evidence="3 4">NAS-02</strain>
    </source>
</reference>
<dbReference type="GO" id="GO:0006102">
    <property type="term" value="P:isocitrate metabolic process"/>
    <property type="evidence" value="ECO:0007669"/>
    <property type="project" value="TreeGrafter"/>
</dbReference>
<name>A0A4P2VE81_9ARCH</name>
<dbReference type="KEGG" id="ccai:NAS2_1529"/>
<dbReference type="SUPFAM" id="SSF53659">
    <property type="entry name" value="Isocitrate/Isopropylmalate dehydrogenase-like"/>
    <property type="match status" value="1"/>
</dbReference>
<dbReference type="GO" id="GO:0004449">
    <property type="term" value="F:isocitrate dehydrogenase (NAD+) activity"/>
    <property type="evidence" value="ECO:0007669"/>
    <property type="project" value="UniProtKB-EC"/>
</dbReference>